<dbReference type="GO" id="GO:0003697">
    <property type="term" value="F:single-stranded DNA binding"/>
    <property type="evidence" value="ECO:0007669"/>
    <property type="project" value="InterPro"/>
</dbReference>
<keyword evidence="1 2" id="KW-0238">DNA-binding</keyword>
<dbReference type="EMBL" id="VSSQ01063799">
    <property type="protein sequence ID" value="MPN16802.1"/>
    <property type="molecule type" value="Genomic_DNA"/>
</dbReference>
<dbReference type="Gene3D" id="2.40.50.140">
    <property type="entry name" value="Nucleic acid-binding proteins"/>
    <property type="match status" value="1"/>
</dbReference>
<reference evidence="2" key="1">
    <citation type="submission" date="2019-08" db="EMBL/GenBank/DDBJ databases">
        <authorList>
            <person name="Kucharzyk K."/>
            <person name="Murdoch R.W."/>
            <person name="Higgins S."/>
            <person name="Loffler F."/>
        </authorList>
    </citation>
    <scope>NUCLEOTIDE SEQUENCE</scope>
</reference>
<proteinExistence type="predicted"/>
<dbReference type="InterPro" id="IPR012340">
    <property type="entry name" value="NA-bd_OB-fold"/>
</dbReference>
<organism evidence="2">
    <name type="scientific">bioreactor metagenome</name>
    <dbReference type="NCBI Taxonomy" id="1076179"/>
    <lineage>
        <taxon>unclassified sequences</taxon>
        <taxon>metagenomes</taxon>
        <taxon>ecological metagenomes</taxon>
    </lineage>
</organism>
<dbReference type="PROSITE" id="PS50935">
    <property type="entry name" value="SSB"/>
    <property type="match status" value="1"/>
</dbReference>
<dbReference type="CDD" id="cd04496">
    <property type="entry name" value="SSB_OBF"/>
    <property type="match status" value="1"/>
</dbReference>
<dbReference type="SUPFAM" id="SSF50249">
    <property type="entry name" value="Nucleic acid-binding proteins"/>
    <property type="match status" value="1"/>
</dbReference>
<evidence type="ECO:0000256" key="1">
    <source>
        <dbReference type="ARBA" id="ARBA00023125"/>
    </source>
</evidence>
<dbReference type="InterPro" id="IPR000424">
    <property type="entry name" value="Primosome_PriB/ssb"/>
</dbReference>
<accession>A0A645FT31</accession>
<name>A0A645FT31_9ZZZZ</name>
<comment type="caution">
    <text evidence="2">The sequence shown here is derived from an EMBL/GenBank/DDBJ whole genome shotgun (WGS) entry which is preliminary data.</text>
</comment>
<evidence type="ECO:0000313" key="2">
    <source>
        <dbReference type="EMBL" id="MPN16802.1"/>
    </source>
</evidence>
<gene>
    <name evidence="2" type="primary">ssbB_2</name>
    <name evidence="2" type="ORF">SDC9_164149</name>
</gene>
<sequence>MYWKKASEALAPYLKKGKVISVMGRINIRAYTKENGEKKYSAQVVAEQIQFVDLFKHKEKAE</sequence>
<dbReference type="Pfam" id="PF00436">
    <property type="entry name" value="SSB"/>
    <property type="match status" value="1"/>
</dbReference>
<dbReference type="AlphaFoldDB" id="A0A645FT31"/>
<protein>
    <submittedName>
        <fullName evidence="2">Single-stranded DNA-binding protein B</fullName>
    </submittedName>
</protein>